<protein>
    <submittedName>
        <fullName evidence="1">Uncharacterized protein</fullName>
    </submittedName>
</protein>
<evidence type="ECO:0000313" key="1">
    <source>
        <dbReference type="EMBL" id="VDK52798.1"/>
    </source>
</evidence>
<gene>
    <name evidence="1" type="ORF">DILT_LOCUS1934</name>
</gene>
<keyword evidence="2" id="KW-1185">Reference proteome</keyword>
<dbReference type="EMBL" id="UYRU01017356">
    <property type="protein sequence ID" value="VDK52798.1"/>
    <property type="molecule type" value="Genomic_DNA"/>
</dbReference>
<evidence type="ECO:0000313" key="2">
    <source>
        <dbReference type="Proteomes" id="UP000281553"/>
    </source>
</evidence>
<dbReference type="Proteomes" id="UP000281553">
    <property type="component" value="Unassembled WGS sequence"/>
</dbReference>
<name>A0A3P6SG52_DIBLA</name>
<sequence length="73" mass="8016">MDPTLVSGGGGRDAVVERLFCLLPDLQGKQRFLGLESSVDSTLNALVAIEAAPLDILYAIPWPGFWWTWVSVR</sequence>
<accession>A0A3P6SG52</accession>
<organism evidence="1 2">
    <name type="scientific">Dibothriocephalus latus</name>
    <name type="common">Fish tapeworm</name>
    <name type="synonym">Diphyllobothrium latum</name>
    <dbReference type="NCBI Taxonomy" id="60516"/>
    <lineage>
        <taxon>Eukaryota</taxon>
        <taxon>Metazoa</taxon>
        <taxon>Spiralia</taxon>
        <taxon>Lophotrochozoa</taxon>
        <taxon>Platyhelminthes</taxon>
        <taxon>Cestoda</taxon>
        <taxon>Eucestoda</taxon>
        <taxon>Diphyllobothriidea</taxon>
        <taxon>Diphyllobothriidae</taxon>
        <taxon>Dibothriocephalus</taxon>
    </lineage>
</organism>
<reference evidence="1 2" key="1">
    <citation type="submission" date="2018-11" db="EMBL/GenBank/DDBJ databases">
        <authorList>
            <consortium name="Pathogen Informatics"/>
        </authorList>
    </citation>
    <scope>NUCLEOTIDE SEQUENCE [LARGE SCALE GENOMIC DNA]</scope>
</reference>
<proteinExistence type="predicted"/>
<dbReference type="AlphaFoldDB" id="A0A3P6SG52"/>